<evidence type="ECO:0000313" key="6">
    <source>
        <dbReference type="EMBL" id="VDK57489.1"/>
    </source>
</evidence>
<feature type="transmembrane region" description="Helical" evidence="5">
    <location>
        <begin position="65"/>
        <end position="88"/>
    </location>
</feature>
<dbReference type="InterPro" id="IPR051068">
    <property type="entry name" value="MFS_Domain-Containing_Protein"/>
</dbReference>
<accession>A0A183DEN7</accession>
<reference evidence="6 7" key="2">
    <citation type="submission" date="2018-11" db="EMBL/GenBank/DDBJ databases">
        <authorList>
            <consortium name="Pathogen Informatics"/>
        </authorList>
    </citation>
    <scope>NUCLEOTIDE SEQUENCE [LARGE SCALE GENOMIC DNA]</scope>
</reference>
<proteinExistence type="predicted"/>
<keyword evidence="7" id="KW-1185">Reference proteome</keyword>
<evidence type="ECO:0000256" key="3">
    <source>
        <dbReference type="ARBA" id="ARBA00022989"/>
    </source>
</evidence>
<dbReference type="GO" id="GO:0022857">
    <property type="term" value="F:transmembrane transporter activity"/>
    <property type="evidence" value="ECO:0007669"/>
    <property type="project" value="InterPro"/>
</dbReference>
<keyword evidence="2 5" id="KW-0812">Transmembrane</keyword>
<protein>
    <submittedName>
        <fullName evidence="8">MFS domain-containing protein</fullName>
    </submittedName>
</protein>
<dbReference type="InterPro" id="IPR036259">
    <property type="entry name" value="MFS_trans_sf"/>
</dbReference>
<dbReference type="Gene3D" id="1.20.1250.20">
    <property type="entry name" value="MFS general substrate transporter like domains"/>
    <property type="match status" value="1"/>
</dbReference>
<dbReference type="GO" id="GO:0005765">
    <property type="term" value="C:lysosomal membrane"/>
    <property type="evidence" value="ECO:0007669"/>
    <property type="project" value="TreeGrafter"/>
</dbReference>
<evidence type="ECO:0000256" key="4">
    <source>
        <dbReference type="ARBA" id="ARBA00023136"/>
    </source>
</evidence>
<organism evidence="8">
    <name type="scientific">Gongylonema pulchrum</name>
    <dbReference type="NCBI Taxonomy" id="637853"/>
    <lineage>
        <taxon>Eukaryota</taxon>
        <taxon>Metazoa</taxon>
        <taxon>Ecdysozoa</taxon>
        <taxon>Nematoda</taxon>
        <taxon>Chromadorea</taxon>
        <taxon>Rhabditida</taxon>
        <taxon>Spirurina</taxon>
        <taxon>Spiruromorpha</taxon>
        <taxon>Spiruroidea</taxon>
        <taxon>Gongylonematidae</taxon>
        <taxon>Gongylonema</taxon>
    </lineage>
</organism>
<dbReference type="PANTHER" id="PTHR23510:SF25">
    <property type="entry name" value="MFS DOMAIN-CONTAINING PROTEIN"/>
    <property type="match status" value="1"/>
</dbReference>
<dbReference type="Pfam" id="PF07690">
    <property type="entry name" value="MFS_1"/>
    <property type="match status" value="1"/>
</dbReference>
<evidence type="ECO:0000256" key="2">
    <source>
        <dbReference type="ARBA" id="ARBA00022692"/>
    </source>
</evidence>
<feature type="transmembrane region" description="Helical" evidence="5">
    <location>
        <begin position="40"/>
        <end position="59"/>
    </location>
</feature>
<feature type="transmembrane region" description="Helical" evidence="5">
    <location>
        <begin position="6"/>
        <end position="28"/>
    </location>
</feature>
<dbReference type="InterPro" id="IPR011701">
    <property type="entry name" value="MFS"/>
</dbReference>
<evidence type="ECO:0000256" key="5">
    <source>
        <dbReference type="SAM" id="Phobius"/>
    </source>
</evidence>
<dbReference type="AlphaFoldDB" id="A0A183DEN7"/>
<gene>
    <name evidence="6" type="ORF">GPUH_LOCUS7176</name>
</gene>
<dbReference type="Proteomes" id="UP000271098">
    <property type="component" value="Unassembled WGS sequence"/>
</dbReference>
<evidence type="ECO:0000256" key="1">
    <source>
        <dbReference type="ARBA" id="ARBA00004141"/>
    </source>
</evidence>
<dbReference type="PANTHER" id="PTHR23510">
    <property type="entry name" value="INNER MEMBRANE TRANSPORT PROTEIN YAJR"/>
    <property type="match status" value="1"/>
</dbReference>
<keyword evidence="4 5" id="KW-0472">Membrane</keyword>
<sequence length="121" mass="12964">MATSTFFGYVGSISSLGHAVFAPLIGYWSSATGQTKLPLIVGRLIAMVGCLLYICLELFPTGRRYVMLTCYAIFGISMSTTSVMRGYVAKISTVKDRAMAVSLFGLALMLAVSVGPCQLFL</sequence>
<feature type="transmembrane region" description="Helical" evidence="5">
    <location>
        <begin position="100"/>
        <end position="120"/>
    </location>
</feature>
<dbReference type="WBParaSite" id="GPUH_0000718701-mRNA-1">
    <property type="protein sequence ID" value="GPUH_0000718701-mRNA-1"/>
    <property type="gene ID" value="GPUH_0000718701"/>
</dbReference>
<name>A0A183DEN7_9BILA</name>
<evidence type="ECO:0000313" key="8">
    <source>
        <dbReference type="WBParaSite" id="GPUH_0000718701-mRNA-1"/>
    </source>
</evidence>
<reference evidence="8" key="1">
    <citation type="submission" date="2016-06" db="UniProtKB">
        <authorList>
            <consortium name="WormBaseParasite"/>
        </authorList>
    </citation>
    <scope>IDENTIFICATION</scope>
</reference>
<evidence type="ECO:0000313" key="7">
    <source>
        <dbReference type="Proteomes" id="UP000271098"/>
    </source>
</evidence>
<comment type="subcellular location">
    <subcellularLocation>
        <location evidence="1">Membrane</location>
        <topology evidence="1">Multi-pass membrane protein</topology>
    </subcellularLocation>
</comment>
<dbReference type="OrthoDB" id="370281at2759"/>
<keyword evidence="3 5" id="KW-1133">Transmembrane helix</keyword>
<dbReference type="SUPFAM" id="SSF103473">
    <property type="entry name" value="MFS general substrate transporter"/>
    <property type="match status" value="1"/>
</dbReference>
<dbReference type="EMBL" id="UYRT01018147">
    <property type="protein sequence ID" value="VDK57489.1"/>
    <property type="molecule type" value="Genomic_DNA"/>
</dbReference>